<gene>
    <name evidence="2" type="ORF">NYPRO_LOCUS12130</name>
    <name evidence="3" type="ORF">NYPRO_LOCUS20977</name>
</gene>
<reference evidence="2" key="1">
    <citation type="submission" date="2020-12" db="EMBL/GenBank/DDBJ databases">
        <authorList>
            <consortium name="Molecular Ecology Group"/>
        </authorList>
    </citation>
    <scope>NUCLEOTIDE SEQUENCE</scope>
    <source>
        <strain evidence="2">TBG_1078</strain>
    </source>
</reference>
<dbReference type="Gene3D" id="2.70.160.11">
    <property type="entry name" value="Hnrnp arginine n-methyltransferase1"/>
    <property type="match status" value="1"/>
</dbReference>
<organism evidence="2 4">
    <name type="scientific">Nyctereutes procyonoides</name>
    <name type="common">Raccoon dog</name>
    <name type="synonym">Canis procyonoides</name>
    <dbReference type="NCBI Taxonomy" id="34880"/>
    <lineage>
        <taxon>Eukaryota</taxon>
        <taxon>Metazoa</taxon>
        <taxon>Chordata</taxon>
        <taxon>Craniata</taxon>
        <taxon>Vertebrata</taxon>
        <taxon>Euteleostomi</taxon>
        <taxon>Mammalia</taxon>
        <taxon>Eutheria</taxon>
        <taxon>Laurasiatheria</taxon>
        <taxon>Carnivora</taxon>
        <taxon>Caniformia</taxon>
        <taxon>Canidae</taxon>
        <taxon>Nyctereutes</taxon>
    </lineage>
</organism>
<evidence type="ECO:0000313" key="3">
    <source>
        <dbReference type="EMBL" id="CAD7688184.1"/>
    </source>
</evidence>
<feature type="region of interest" description="Disordered" evidence="1">
    <location>
        <begin position="1"/>
        <end position="70"/>
    </location>
</feature>
<sequence length="196" mass="21037">MTLGSARGGEGRKRPGARSWRNSRRLPGAASGGALGGGGESDPEGPALGPLVPPDQRLGSRSGRPRDPRPCLGALVPHTVAAWNSCSRWRQSGCVSLAIKEFFLKPKYDHILKPEDCLSEPCTILQLDMRTVQIADLEVARVHSGGSHFKGVLRGAELGSGSLEPRGAQPGAKLLALHLVSQYREAQFFMPRIEKK</sequence>
<dbReference type="EMBL" id="CAJHUB010000765">
    <property type="protein sequence ID" value="CAD7688184.1"/>
    <property type="molecule type" value="Genomic_DNA"/>
</dbReference>
<comment type="caution">
    <text evidence="2">The sequence shown here is derived from an EMBL/GenBank/DDBJ whole genome shotgun (WGS) entry which is preliminary data.</text>
</comment>
<dbReference type="EMBL" id="CAJHUB010000711">
    <property type="protein sequence ID" value="CAD7679331.1"/>
    <property type="molecule type" value="Genomic_DNA"/>
</dbReference>
<accession>A0A811YPH4</accession>
<evidence type="ECO:0000313" key="2">
    <source>
        <dbReference type="EMBL" id="CAD7679331.1"/>
    </source>
</evidence>
<feature type="compositionally biased region" description="Gly residues" evidence="1">
    <location>
        <begin position="30"/>
        <end position="40"/>
    </location>
</feature>
<evidence type="ECO:0000313" key="4">
    <source>
        <dbReference type="Proteomes" id="UP000645828"/>
    </source>
</evidence>
<dbReference type="Proteomes" id="UP000645828">
    <property type="component" value="Unassembled WGS sequence"/>
</dbReference>
<dbReference type="AlphaFoldDB" id="A0A811YPH4"/>
<protein>
    <submittedName>
        <fullName evidence="2">(raccoon dog) hypothetical protein</fullName>
    </submittedName>
</protein>
<keyword evidence="4" id="KW-1185">Reference proteome</keyword>
<proteinExistence type="predicted"/>
<evidence type="ECO:0000256" key="1">
    <source>
        <dbReference type="SAM" id="MobiDB-lite"/>
    </source>
</evidence>
<name>A0A811YPH4_NYCPR</name>